<protein>
    <submittedName>
        <fullName evidence="1">Uncharacterized protein</fullName>
    </submittedName>
</protein>
<keyword evidence="2" id="KW-1185">Reference proteome</keyword>
<proteinExistence type="predicted"/>
<reference evidence="1" key="1">
    <citation type="submission" date="2020-10" db="EMBL/GenBank/DDBJ databases">
        <authorList>
            <person name="Lu T."/>
            <person name="Wang Q."/>
            <person name="Han X."/>
        </authorList>
    </citation>
    <scope>NUCLEOTIDE SEQUENCE</scope>
    <source>
        <strain evidence="1">WQ 366</strain>
    </source>
</reference>
<dbReference type="RefSeq" id="WP_225552779.1">
    <property type="nucleotide sequence ID" value="NZ_JADEYP010000013.1"/>
</dbReference>
<gene>
    <name evidence="1" type="ORF">IPZ78_08755</name>
</gene>
<accession>A0ABS7Z4Z3</accession>
<comment type="caution">
    <text evidence="1">The sequence shown here is derived from an EMBL/GenBank/DDBJ whole genome shotgun (WGS) entry which is preliminary data.</text>
</comment>
<dbReference type="Proteomes" id="UP001165302">
    <property type="component" value="Unassembled WGS sequence"/>
</dbReference>
<evidence type="ECO:0000313" key="2">
    <source>
        <dbReference type="Proteomes" id="UP001165302"/>
    </source>
</evidence>
<dbReference type="EMBL" id="JADEYP010000013">
    <property type="protein sequence ID" value="MCA5005240.1"/>
    <property type="molecule type" value="Genomic_DNA"/>
</dbReference>
<organism evidence="1 2">
    <name type="scientific">Sphingobacterium bovistauri</name>
    <dbReference type="NCBI Taxonomy" id="2781959"/>
    <lineage>
        <taxon>Bacteria</taxon>
        <taxon>Pseudomonadati</taxon>
        <taxon>Bacteroidota</taxon>
        <taxon>Sphingobacteriia</taxon>
        <taxon>Sphingobacteriales</taxon>
        <taxon>Sphingobacteriaceae</taxon>
        <taxon>Sphingobacterium</taxon>
    </lineage>
</organism>
<name>A0ABS7Z4Z3_9SPHI</name>
<sequence length="78" mass="8923">MKETRLYVDFNDMLEHNLVLVSKSDVKNDSEGNEIRLYEGLTVKIYMDDVDEMGNQENLLAEGIVERNMITKGWGAIA</sequence>
<evidence type="ECO:0000313" key="1">
    <source>
        <dbReference type="EMBL" id="MCA5005240.1"/>
    </source>
</evidence>